<proteinExistence type="predicted"/>
<gene>
    <name evidence="1" type="ORF">ACED39_02460</name>
    <name evidence="2" type="ORF">APB76_15200</name>
</gene>
<dbReference type="EMBL" id="LLEI02000043">
    <property type="protein sequence ID" value="OAJ93306.1"/>
    <property type="molecule type" value="Genomic_DNA"/>
</dbReference>
<reference evidence="2 3" key="1">
    <citation type="journal article" date="2016" name="Syst. Appl. Microbiol.">
        <title>Vibrio bivalvicida sp. nov., a novel larval pathogen for bivalve molluscs reared in a hatchery.</title>
        <authorList>
            <person name="Dubert J."/>
            <person name="Romalde J.L."/>
            <person name="Prado S."/>
            <person name="Barja J.L."/>
        </authorList>
    </citation>
    <scope>NUCLEOTIDE SEQUENCE [LARGE SCALE GENOMIC DNA]</scope>
    <source>
        <strain evidence="2 3">605</strain>
    </source>
</reference>
<reference evidence="1 4" key="2">
    <citation type="submission" date="2024-06" db="EMBL/GenBank/DDBJ databases">
        <authorList>
            <person name="Steensen K."/>
            <person name="Seneca J."/>
            <person name="Bartlau N."/>
            <person name="Yu A.X."/>
            <person name="Polz M.F."/>
        </authorList>
    </citation>
    <scope>NUCLEOTIDE SEQUENCE [LARGE SCALE GENOMIC DNA]</scope>
    <source>
        <strain evidence="1 4">1F146</strain>
    </source>
</reference>
<evidence type="ECO:0000313" key="1">
    <source>
        <dbReference type="EMBL" id="MEZ8207637.1"/>
    </source>
</evidence>
<evidence type="ECO:0000313" key="3">
    <source>
        <dbReference type="Proteomes" id="UP000078406"/>
    </source>
</evidence>
<dbReference type="AlphaFoldDB" id="A0A177XY74"/>
<evidence type="ECO:0000313" key="2">
    <source>
        <dbReference type="EMBL" id="OAJ93306.1"/>
    </source>
</evidence>
<evidence type="ECO:0000313" key="4">
    <source>
        <dbReference type="Proteomes" id="UP001569151"/>
    </source>
</evidence>
<protein>
    <submittedName>
        <fullName evidence="2">Uncharacterized protein</fullName>
    </submittedName>
</protein>
<dbReference type="EMBL" id="JBGOOS010000002">
    <property type="protein sequence ID" value="MEZ8207637.1"/>
    <property type="molecule type" value="Genomic_DNA"/>
</dbReference>
<dbReference type="Proteomes" id="UP001569151">
    <property type="component" value="Unassembled WGS sequence"/>
</dbReference>
<keyword evidence="4" id="KW-1185">Reference proteome</keyword>
<sequence>MSKSISFFFKGVLTALLILLFFGLASALLTADRYHLTTSHSNISTETLNVTLKHGQAKLNFVSRATQKTRVITYKMHGLFLRFGDHYVIFTTDDSDDVPAHHFAIRKLYIEKVSDTQAFLITDRRGTFTMKDGTVIYLNSVLTGTFR</sequence>
<accession>A0A177XY74</accession>
<dbReference type="Proteomes" id="UP000078406">
    <property type="component" value="Unassembled WGS sequence"/>
</dbReference>
<name>A0A177XY74_9VIBR</name>
<dbReference type="RefSeq" id="WP_054961801.1">
    <property type="nucleotide sequence ID" value="NZ_JBGOOF010000002.1"/>
</dbReference>
<comment type="caution">
    <text evidence="2">The sequence shown here is derived from an EMBL/GenBank/DDBJ whole genome shotgun (WGS) entry which is preliminary data.</text>
</comment>
<organism evidence="2 3">
    <name type="scientific">Vibrio bivalvicida</name>
    <dbReference type="NCBI Taxonomy" id="1276888"/>
    <lineage>
        <taxon>Bacteria</taxon>
        <taxon>Pseudomonadati</taxon>
        <taxon>Pseudomonadota</taxon>
        <taxon>Gammaproteobacteria</taxon>
        <taxon>Vibrionales</taxon>
        <taxon>Vibrionaceae</taxon>
        <taxon>Vibrio</taxon>
        <taxon>Vibrio oreintalis group</taxon>
    </lineage>
</organism>